<accession>A0A150JDD5</accession>
<name>A0A150JDD5_9EURY</name>
<accession>A0A150JIL6</accession>
<sequence>MWAKYRLLNKSDLPKLIHLLEGTATSYKIEKDVLEPGIFFKVLKEQREDISYFLGEKGITTESIY</sequence>
<gene>
    <name evidence="1" type="ORF">AN188_00232</name>
</gene>
<protein>
    <submittedName>
        <fullName evidence="1">Uncharacterized protein</fullName>
    </submittedName>
</protein>
<evidence type="ECO:0000313" key="2">
    <source>
        <dbReference type="Proteomes" id="UP000092420"/>
    </source>
</evidence>
<dbReference type="AlphaFoldDB" id="A0A150JDD5"/>
<reference evidence="1 2" key="1">
    <citation type="journal article" date="2016" name="ISME J.">
        <title>Chasing the elusive Euryarchaeota class WSA2: genomes reveal a uniquely fastidious methyl-reducing methanogen.</title>
        <authorList>
            <person name="Nobu M.K."/>
            <person name="Narihiro T."/>
            <person name="Kuroda K."/>
            <person name="Mei R."/>
            <person name="Liu W.T."/>
        </authorList>
    </citation>
    <scope>NUCLEOTIDE SEQUENCE [LARGE SCALE GENOMIC DNA]</scope>
    <source>
        <strain evidence="1">ADurb1013_Bin02101</strain>
    </source>
</reference>
<proteinExistence type="predicted"/>
<comment type="caution">
    <text evidence="1">The sequence shown here is derived from an EMBL/GenBank/DDBJ whole genome shotgun (WGS) entry which is preliminary data.</text>
</comment>
<evidence type="ECO:0000313" key="1">
    <source>
        <dbReference type="EMBL" id="KYC55249.1"/>
    </source>
</evidence>
<dbReference type="Proteomes" id="UP000092420">
    <property type="component" value="Unassembled WGS sequence"/>
</dbReference>
<organism evidence="1 2">
    <name type="scientific">Candidatus Methanofastidiosum methylothiophilum</name>
    <dbReference type="NCBI Taxonomy" id="1705564"/>
    <lineage>
        <taxon>Archaea</taxon>
        <taxon>Methanobacteriati</taxon>
        <taxon>Methanobacteriota</taxon>
        <taxon>Stenosarchaea group</taxon>
        <taxon>Candidatus Methanofastidiosia</taxon>
        <taxon>Candidatus Methanofastidiosales</taxon>
        <taxon>Candidatus Methanofastidiosaceae</taxon>
        <taxon>Candidatus Methanofastidiosum</taxon>
    </lineage>
</organism>
<dbReference type="EMBL" id="LNJB01000002">
    <property type="protein sequence ID" value="KYC55249.1"/>
    <property type="molecule type" value="Genomic_DNA"/>
</dbReference>